<dbReference type="SMART" id="SM00220">
    <property type="entry name" value="S_TKc"/>
    <property type="match status" value="1"/>
</dbReference>
<proteinExistence type="predicted"/>
<dbReference type="InterPro" id="IPR051681">
    <property type="entry name" value="Ser/Thr_Kinases-Pseudokinases"/>
</dbReference>
<dbReference type="InterPro" id="IPR000719">
    <property type="entry name" value="Prot_kinase_dom"/>
</dbReference>
<dbReference type="InterPro" id="IPR011009">
    <property type="entry name" value="Kinase-like_dom_sf"/>
</dbReference>
<dbReference type="SUPFAM" id="SSF56112">
    <property type="entry name" value="Protein kinase-like (PK-like)"/>
    <property type="match status" value="1"/>
</dbReference>
<reference evidence="2 3" key="1">
    <citation type="journal article" date="2019" name="Nat. Ecol. Evol.">
        <title>Megaphylogeny resolves global patterns of mushroom evolution.</title>
        <authorList>
            <person name="Varga T."/>
            <person name="Krizsan K."/>
            <person name="Foldi C."/>
            <person name="Dima B."/>
            <person name="Sanchez-Garcia M."/>
            <person name="Sanchez-Ramirez S."/>
            <person name="Szollosi G.J."/>
            <person name="Szarkandi J.G."/>
            <person name="Papp V."/>
            <person name="Albert L."/>
            <person name="Andreopoulos W."/>
            <person name="Angelini C."/>
            <person name="Antonin V."/>
            <person name="Barry K.W."/>
            <person name="Bougher N.L."/>
            <person name="Buchanan P."/>
            <person name="Buyck B."/>
            <person name="Bense V."/>
            <person name="Catcheside P."/>
            <person name="Chovatia M."/>
            <person name="Cooper J."/>
            <person name="Damon W."/>
            <person name="Desjardin D."/>
            <person name="Finy P."/>
            <person name="Geml J."/>
            <person name="Haridas S."/>
            <person name="Hughes K."/>
            <person name="Justo A."/>
            <person name="Karasinski D."/>
            <person name="Kautmanova I."/>
            <person name="Kiss B."/>
            <person name="Kocsube S."/>
            <person name="Kotiranta H."/>
            <person name="LaButti K.M."/>
            <person name="Lechner B.E."/>
            <person name="Liimatainen K."/>
            <person name="Lipzen A."/>
            <person name="Lukacs Z."/>
            <person name="Mihaltcheva S."/>
            <person name="Morgado L.N."/>
            <person name="Niskanen T."/>
            <person name="Noordeloos M.E."/>
            <person name="Ohm R.A."/>
            <person name="Ortiz-Santana B."/>
            <person name="Ovrebo C."/>
            <person name="Racz N."/>
            <person name="Riley R."/>
            <person name="Savchenko A."/>
            <person name="Shiryaev A."/>
            <person name="Soop K."/>
            <person name="Spirin V."/>
            <person name="Szebenyi C."/>
            <person name="Tomsovsky M."/>
            <person name="Tulloss R.E."/>
            <person name="Uehling J."/>
            <person name="Grigoriev I.V."/>
            <person name="Vagvolgyi C."/>
            <person name="Papp T."/>
            <person name="Martin F.M."/>
            <person name="Miettinen O."/>
            <person name="Hibbett D.S."/>
            <person name="Nagy L.G."/>
        </authorList>
    </citation>
    <scope>NUCLEOTIDE SEQUENCE [LARGE SCALE GENOMIC DNA]</scope>
    <source>
        <strain evidence="2 3">FP101781</strain>
    </source>
</reference>
<dbReference type="AlphaFoldDB" id="A0A4Y7SPX9"/>
<dbReference type="STRING" id="71717.A0A4Y7SPX9"/>
<organism evidence="2 3">
    <name type="scientific">Coprinellus micaceus</name>
    <name type="common">Glistening ink-cap mushroom</name>
    <name type="synonym">Coprinus micaceus</name>
    <dbReference type="NCBI Taxonomy" id="71717"/>
    <lineage>
        <taxon>Eukaryota</taxon>
        <taxon>Fungi</taxon>
        <taxon>Dikarya</taxon>
        <taxon>Basidiomycota</taxon>
        <taxon>Agaricomycotina</taxon>
        <taxon>Agaricomycetes</taxon>
        <taxon>Agaricomycetidae</taxon>
        <taxon>Agaricales</taxon>
        <taxon>Agaricineae</taxon>
        <taxon>Psathyrellaceae</taxon>
        <taxon>Coprinellus</taxon>
    </lineage>
</organism>
<evidence type="ECO:0000313" key="3">
    <source>
        <dbReference type="Proteomes" id="UP000298030"/>
    </source>
</evidence>
<dbReference type="Gene3D" id="1.10.510.10">
    <property type="entry name" value="Transferase(Phosphotransferase) domain 1"/>
    <property type="match status" value="1"/>
</dbReference>
<feature type="domain" description="Protein kinase" evidence="1">
    <location>
        <begin position="1"/>
        <end position="298"/>
    </location>
</feature>
<protein>
    <submittedName>
        <fullName evidence="2">Kinase-like protein</fullName>
    </submittedName>
</protein>
<sequence length="298" mass="32840">MGGSSFIYRGTVTYPTCNDIVKVAVKAIRCNSTNDDPVYIKTLRRRLSQESAAWSTFSHKNIIPLLGLAQDPALSGIVPVMVSPWCNNGTVLHFVQKYPETQRIPLIKGVASGLHYMHCLDAVHGDIKSANILISDDFRPLLTDFGFSKILYRREFDADPEFTLQYAAPEILGLPVENEGAGGNGQERIVSTKETDVWAFGMVGAEVRFSLYASLGTTQALADVKRSLFSQIVGGQEVFARVPLLHLLPFVLKGGRPKKADFPNISGDADAVWSLLEMCWNHDPGLRPTMEDILRSLS</sequence>
<name>A0A4Y7SPX9_COPMI</name>
<dbReference type="OrthoDB" id="5966500at2759"/>
<dbReference type="Pfam" id="PF00069">
    <property type="entry name" value="Pkinase"/>
    <property type="match status" value="1"/>
</dbReference>
<accession>A0A4Y7SPX9</accession>
<dbReference type="EMBL" id="QPFP01000072">
    <property type="protein sequence ID" value="TEB23895.1"/>
    <property type="molecule type" value="Genomic_DNA"/>
</dbReference>
<gene>
    <name evidence="2" type="ORF">FA13DRAFT_1394714</name>
</gene>
<evidence type="ECO:0000259" key="1">
    <source>
        <dbReference type="PROSITE" id="PS50011"/>
    </source>
</evidence>
<dbReference type="Proteomes" id="UP000298030">
    <property type="component" value="Unassembled WGS sequence"/>
</dbReference>
<dbReference type="GO" id="GO:0004674">
    <property type="term" value="F:protein serine/threonine kinase activity"/>
    <property type="evidence" value="ECO:0007669"/>
    <property type="project" value="TreeGrafter"/>
</dbReference>
<evidence type="ECO:0000313" key="2">
    <source>
        <dbReference type="EMBL" id="TEB23895.1"/>
    </source>
</evidence>
<dbReference type="PROSITE" id="PS50011">
    <property type="entry name" value="PROTEIN_KINASE_DOM"/>
    <property type="match status" value="1"/>
</dbReference>
<keyword evidence="3" id="KW-1185">Reference proteome</keyword>
<comment type="caution">
    <text evidence="2">The sequence shown here is derived from an EMBL/GenBank/DDBJ whole genome shotgun (WGS) entry which is preliminary data.</text>
</comment>
<dbReference type="PANTHER" id="PTHR44329">
    <property type="entry name" value="SERINE/THREONINE-PROTEIN KINASE TNNI3K-RELATED"/>
    <property type="match status" value="1"/>
</dbReference>
<keyword evidence="2" id="KW-0808">Transferase</keyword>
<dbReference type="GO" id="GO:0005524">
    <property type="term" value="F:ATP binding"/>
    <property type="evidence" value="ECO:0007669"/>
    <property type="project" value="InterPro"/>
</dbReference>
<keyword evidence="2" id="KW-0418">Kinase</keyword>